<evidence type="ECO:0000313" key="2">
    <source>
        <dbReference type="Proteomes" id="UP001054945"/>
    </source>
</evidence>
<proteinExistence type="predicted"/>
<comment type="caution">
    <text evidence="1">The sequence shown here is derived from an EMBL/GenBank/DDBJ whole genome shotgun (WGS) entry which is preliminary data.</text>
</comment>
<organism evidence="1 2">
    <name type="scientific">Caerostris extrusa</name>
    <name type="common">Bark spider</name>
    <name type="synonym">Caerostris bankana</name>
    <dbReference type="NCBI Taxonomy" id="172846"/>
    <lineage>
        <taxon>Eukaryota</taxon>
        <taxon>Metazoa</taxon>
        <taxon>Ecdysozoa</taxon>
        <taxon>Arthropoda</taxon>
        <taxon>Chelicerata</taxon>
        <taxon>Arachnida</taxon>
        <taxon>Araneae</taxon>
        <taxon>Araneomorphae</taxon>
        <taxon>Entelegynae</taxon>
        <taxon>Araneoidea</taxon>
        <taxon>Araneidae</taxon>
        <taxon>Caerostris</taxon>
    </lineage>
</organism>
<sequence>MIASIPSTYFNRMVMIPQNRFANFTFPYIDDPLKDFPNSPFYRFPSSHIPLFIVFQKGCSSIPTCIIKRFLFTTLSSPPPPFNQLKRLQQYLCL</sequence>
<accession>A0AAV4WGS1</accession>
<protein>
    <submittedName>
        <fullName evidence="1">Uncharacterized protein</fullName>
    </submittedName>
</protein>
<evidence type="ECO:0000313" key="1">
    <source>
        <dbReference type="EMBL" id="GIY81151.1"/>
    </source>
</evidence>
<gene>
    <name evidence="1" type="ORF">CEXT_766661</name>
</gene>
<dbReference type="Proteomes" id="UP001054945">
    <property type="component" value="Unassembled WGS sequence"/>
</dbReference>
<reference evidence="1 2" key="1">
    <citation type="submission" date="2021-06" db="EMBL/GenBank/DDBJ databases">
        <title>Caerostris extrusa draft genome.</title>
        <authorList>
            <person name="Kono N."/>
            <person name="Arakawa K."/>
        </authorList>
    </citation>
    <scope>NUCLEOTIDE SEQUENCE [LARGE SCALE GENOMIC DNA]</scope>
</reference>
<keyword evidence="2" id="KW-1185">Reference proteome</keyword>
<dbReference type="AlphaFoldDB" id="A0AAV4WGS1"/>
<dbReference type="EMBL" id="BPLR01016087">
    <property type="protein sequence ID" value="GIY81151.1"/>
    <property type="molecule type" value="Genomic_DNA"/>
</dbReference>
<name>A0AAV4WGS1_CAEEX</name>